<organism evidence="1 2">
    <name type="scientific">Caerostris extrusa</name>
    <name type="common">Bark spider</name>
    <name type="synonym">Caerostris bankana</name>
    <dbReference type="NCBI Taxonomy" id="172846"/>
    <lineage>
        <taxon>Eukaryota</taxon>
        <taxon>Metazoa</taxon>
        <taxon>Ecdysozoa</taxon>
        <taxon>Arthropoda</taxon>
        <taxon>Chelicerata</taxon>
        <taxon>Arachnida</taxon>
        <taxon>Araneae</taxon>
        <taxon>Araneomorphae</taxon>
        <taxon>Entelegynae</taxon>
        <taxon>Araneoidea</taxon>
        <taxon>Araneidae</taxon>
        <taxon>Caerostris</taxon>
    </lineage>
</organism>
<keyword evidence="2" id="KW-1185">Reference proteome</keyword>
<sequence>MRKLLSTEMRQQHITIVHDHIEQPADGIPFSVEVSLIE</sequence>
<evidence type="ECO:0000313" key="1">
    <source>
        <dbReference type="EMBL" id="GIY48486.1"/>
    </source>
</evidence>
<proteinExistence type="predicted"/>
<feature type="non-terminal residue" evidence="1">
    <location>
        <position position="38"/>
    </location>
</feature>
<dbReference type="Proteomes" id="UP001054945">
    <property type="component" value="Unassembled WGS sequence"/>
</dbReference>
<comment type="caution">
    <text evidence="1">The sequence shown here is derived from an EMBL/GenBank/DDBJ whole genome shotgun (WGS) entry which is preliminary data.</text>
</comment>
<name>A0AAV4TSJ6_CAEEX</name>
<gene>
    <name evidence="1" type="ORF">CEXT_162281</name>
</gene>
<accession>A0AAV4TSJ6</accession>
<reference evidence="1 2" key="1">
    <citation type="submission" date="2021-06" db="EMBL/GenBank/DDBJ databases">
        <title>Caerostris extrusa draft genome.</title>
        <authorList>
            <person name="Kono N."/>
            <person name="Arakawa K."/>
        </authorList>
    </citation>
    <scope>NUCLEOTIDE SEQUENCE [LARGE SCALE GENOMIC DNA]</scope>
</reference>
<dbReference type="AlphaFoldDB" id="A0AAV4TSJ6"/>
<protein>
    <submittedName>
        <fullName evidence="1">Uncharacterized protein</fullName>
    </submittedName>
</protein>
<evidence type="ECO:0000313" key="2">
    <source>
        <dbReference type="Proteomes" id="UP001054945"/>
    </source>
</evidence>
<dbReference type="EMBL" id="BPLR01011718">
    <property type="protein sequence ID" value="GIY48486.1"/>
    <property type="molecule type" value="Genomic_DNA"/>
</dbReference>